<organism evidence="2 3">
    <name type="scientific">Brassica napus</name>
    <name type="common">Rape</name>
    <dbReference type="NCBI Taxonomy" id="3708"/>
    <lineage>
        <taxon>Eukaryota</taxon>
        <taxon>Viridiplantae</taxon>
        <taxon>Streptophyta</taxon>
        <taxon>Embryophyta</taxon>
        <taxon>Tracheophyta</taxon>
        <taxon>Spermatophyta</taxon>
        <taxon>Magnoliopsida</taxon>
        <taxon>eudicotyledons</taxon>
        <taxon>Gunneridae</taxon>
        <taxon>Pentapetalae</taxon>
        <taxon>rosids</taxon>
        <taxon>malvids</taxon>
        <taxon>Brassicales</taxon>
        <taxon>Brassicaceae</taxon>
        <taxon>Brassiceae</taxon>
        <taxon>Brassica</taxon>
    </lineage>
</organism>
<dbReference type="Proteomes" id="UP000824890">
    <property type="component" value="Unassembled WGS sequence"/>
</dbReference>
<feature type="region of interest" description="Disordered" evidence="1">
    <location>
        <begin position="164"/>
        <end position="195"/>
    </location>
</feature>
<proteinExistence type="predicted"/>
<comment type="caution">
    <text evidence="2">The sequence shown here is derived from an EMBL/GenBank/DDBJ whole genome shotgun (WGS) entry which is preliminary data.</text>
</comment>
<name>A0ABQ8A8N9_BRANA</name>
<feature type="compositionally biased region" description="Basic and acidic residues" evidence="1">
    <location>
        <begin position="179"/>
        <end position="195"/>
    </location>
</feature>
<feature type="compositionally biased region" description="Acidic residues" evidence="1">
    <location>
        <begin position="33"/>
        <end position="53"/>
    </location>
</feature>
<evidence type="ECO:0000313" key="3">
    <source>
        <dbReference type="Proteomes" id="UP000824890"/>
    </source>
</evidence>
<protein>
    <submittedName>
        <fullName evidence="2">Uncharacterized protein</fullName>
    </submittedName>
</protein>
<feature type="region of interest" description="Disordered" evidence="1">
    <location>
        <begin position="25"/>
        <end position="53"/>
    </location>
</feature>
<feature type="non-terminal residue" evidence="2">
    <location>
        <position position="195"/>
    </location>
</feature>
<sequence>MVRAADMVQLPGVKKAPKKRIAAMLEPTVESLSGEDGEPVAENEEENESDAEDSGTVHFFVNYYSRFIQKKQLMEKSWKAEAKPQKLRRRRFQEKEMRSQRRLVFSGKIIKEMYLSGMFMFRMVRATDMVQLPGVKKAPKKRIAAMLEQLLKELEPQVQERQLVEAEAEAKPQKLRRKRQDEAPVPRERAEKPKT</sequence>
<gene>
    <name evidence="2" type="ORF">HID58_051037</name>
</gene>
<dbReference type="EMBL" id="JAGKQM010000013">
    <property type="protein sequence ID" value="KAH0888608.1"/>
    <property type="molecule type" value="Genomic_DNA"/>
</dbReference>
<evidence type="ECO:0000313" key="2">
    <source>
        <dbReference type="EMBL" id="KAH0888608.1"/>
    </source>
</evidence>
<keyword evidence="3" id="KW-1185">Reference proteome</keyword>
<accession>A0ABQ8A8N9</accession>
<reference evidence="2 3" key="1">
    <citation type="submission" date="2021-05" db="EMBL/GenBank/DDBJ databases">
        <title>Genome Assembly of Synthetic Allotetraploid Brassica napus Reveals Homoeologous Exchanges between Subgenomes.</title>
        <authorList>
            <person name="Davis J.T."/>
        </authorList>
    </citation>
    <scope>NUCLEOTIDE SEQUENCE [LARGE SCALE GENOMIC DNA]</scope>
    <source>
        <strain evidence="3">cv. Da-Ae</strain>
        <tissue evidence="2">Seedling</tissue>
    </source>
</reference>
<evidence type="ECO:0000256" key="1">
    <source>
        <dbReference type="SAM" id="MobiDB-lite"/>
    </source>
</evidence>